<evidence type="ECO:0000313" key="1">
    <source>
        <dbReference type="EMBL" id="KAI3780078.1"/>
    </source>
</evidence>
<dbReference type="EMBL" id="CM042010">
    <property type="protein sequence ID" value="KAI3780078.1"/>
    <property type="molecule type" value="Genomic_DNA"/>
</dbReference>
<accession>A0ACB9GAH7</accession>
<reference evidence="2" key="1">
    <citation type="journal article" date="2022" name="Mol. Ecol. Resour.">
        <title>The genomes of chicory, endive, great burdock and yacon provide insights into Asteraceae palaeo-polyploidization history and plant inulin production.</title>
        <authorList>
            <person name="Fan W."/>
            <person name="Wang S."/>
            <person name="Wang H."/>
            <person name="Wang A."/>
            <person name="Jiang F."/>
            <person name="Liu H."/>
            <person name="Zhao H."/>
            <person name="Xu D."/>
            <person name="Zhang Y."/>
        </authorList>
    </citation>
    <scope>NUCLEOTIDE SEQUENCE [LARGE SCALE GENOMIC DNA]</scope>
    <source>
        <strain evidence="2">cv. Punajuju</strain>
    </source>
</reference>
<gene>
    <name evidence="1" type="ORF">L2E82_09958</name>
</gene>
<name>A0ACB9GAH7_CICIN</name>
<reference evidence="1 2" key="2">
    <citation type="journal article" date="2022" name="Mol. Ecol. Resour.">
        <title>The genomes of chicory, endive, great burdock and yacon provide insights into Asteraceae paleo-polyploidization history and plant inulin production.</title>
        <authorList>
            <person name="Fan W."/>
            <person name="Wang S."/>
            <person name="Wang H."/>
            <person name="Wang A."/>
            <person name="Jiang F."/>
            <person name="Liu H."/>
            <person name="Zhao H."/>
            <person name="Xu D."/>
            <person name="Zhang Y."/>
        </authorList>
    </citation>
    <scope>NUCLEOTIDE SEQUENCE [LARGE SCALE GENOMIC DNA]</scope>
    <source>
        <strain evidence="2">cv. Punajuju</strain>
        <tissue evidence="1">Leaves</tissue>
    </source>
</reference>
<proteinExistence type="predicted"/>
<protein>
    <submittedName>
        <fullName evidence="1">Uncharacterized protein</fullName>
    </submittedName>
</protein>
<comment type="caution">
    <text evidence="1">The sequence shown here is derived from an EMBL/GenBank/DDBJ whole genome shotgun (WGS) entry which is preliminary data.</text>
</comment>
<organism evidence="1 2">
    <name type="scientific">Cichorium intybus</name>
    <name type="common">Chicory</name>
    <dbReference type="NCBI Taxonomy" id="13427"/>
    <lineage>
        <taxon>Eukaryota</taxon>
        <taxon>Viridiplantae</taxon>
        <taxon>Streptophyta</taxon>
        <taxon>Embryophyta</taxon>
        <taxon>Tracheophyta</taxon>
        <taxon>Spermatophyta</taxon>
        <taxon>Magnoliopsida</taxon>
        <taxon>eudicotyledons</taxon>
        <taxon>Gunneridae</taxon>
        <taxon>Pentapetalae</taxon>
        <taxon>asterids</taxon>
        <taxon>campanulids</taxon>
        <taxon>Asterales</taxon>
        <taxon>Asteraceae</taxon>
        <taxon>Cichorioideae</taxon>
        <taxon>Cichorieae</taxon>
        <taxon>Cichoriinae</taxon>
        <taxon>Cichorium</taxon>
    </lineage>
</organism>
<keyword evidence="2" id="KW-1185">Reference proteome</keyword>
<dbReference type="Proteomes" id="UP001055811">
    <property type="component" value="Linkage Group LG02"/>
</dbReference>
<evidence type="ECO:0000313" key="2">
    <source>
        <dbReference type="Proteomes" id="UP001055811"/>
    </source>
</evidence>
<sequence length="138" mass="15383">MAVMASIRCLGFVRKINVMVVAVLVVQHWQRIKGRVAVWIAIEYPLKLALLKRPRTPPTNNLAVDYQTADSEHVSKRTSTFGISDEVNHLPVNILPVGYSGQSSYSSDDLLKAVVMTLNQGLVVKSMDFHPLEQVPEK</sequence>